<comment type="pathway">
    <text evidence="4 13">Isoprenoid biosynthesis; isopentenyl diphosphate biosynthesis via DXP pathway; isopentenyl diphosphate from 1-deoxy-D-xylulose 5-phosphate: step 4/6.</text>
</comment>
<comment type="pathway">
    <text evidence="5 13">Isoprenoid biosynthesis; isopentenyl diphosphate biosynthesis via DXP pathway; isopentenyl diphosphate from 1-deoxy-D-xylulose 5-phosphate: step 2/6.</text>
</comment>
<dbReference type="InterPro" id="IPR003526">
    <property type="entry name" value="MECDP_synthase"/>
</dbReference>
<feature type="binding site" evidence="13">
    <location>
        <position position="258"/>
    </location>
    <ligand>
        <name>a divalent metal cation</name>
        <dbReference type="ChEBI" id="CHEBI:60240"/>
    </ligand>
</feature>
<evidence type="ECO:0000256" key="11">
    <source>
        <dbReference type="ARBA" id="ARBA00023239"/>
    </source>
</evidence>
<reference evidence="16" key="1">
    <citation type="submission" date="2016-10" db="EMBL/GenBank/DDBJ databases">
        <authorList>
            <person name="Varghese N."/>
            <person name="Submissions S."/>
        </authorList>
    </citation>
    <scope>NUCLEOTIDE SEQUENCE [LARGE SCALE GENOMIC DNA]</scope>
    <source>
        <strain evidence="16">DSM 16995</strain>
    </source>
</reference>
<dbReference type="InterPro" id="IPR020555">
    <property type="entry name" value="MECDP_synthase_CS"/>
</dbReference>
<feature type="binding site" evidence="13">
    <location>
        <begin position="304"/>
        <end position="306"/>
    </location>
    <ligand>
        <name>4-CDP-2-C-methyl-D-erythritol 2-phosphate</name>
        <dbReference type="ChEBI" id="CHEBI:57919"/>
    </ligand>
</feature>
<feature type="site" description="Transition state stabilizer" evidence="13">
    <location>
        <position position="29"/>
    </location>
</feature>
<feature type="site" description="Transition state stabilizer" evidence="13">
    <location>
        <position position="381"/>
    </location>
</feature>
<dbReference type="GO" id="GO:0019288">
    <property type="term" value="P:isopentenyl diphosphate biosynthetic process, methylerythritol 4-phosphate pathway"/>
    <property type="evidence" value="ECO:0007669"/>
    <property type="project" value="UniProtKB-UniRule"/>
</dbReference>
<evidence type="ECO:0000256" key="10">
    <source>
        <dbReference type="ARBA" id="ARBA00023229"/>
    </source>
</evidence>
<comment type="function">
    <text evidence="13">Bifunctional enzyme that catalyzes the formation of 4-diphosphocytidyl-2-C-methyl-D-erythritol from CTP and 2-C-methyl-D-erythritol 4-phosphate (MEP) (IspD), and catalyzes the conversion of 4-diphosphocytidyl-2-C-methyl-D-erythritol 2-phosphate (CDP-ME2P) to 2-C-methyl-D-erythritol 2,4-cyclodiphosphate (ME-CPP) with a corresponding release of cytidine 5-monophosphate (CMP) (IspF).</text>
</comment>
<dbReference type="STRING" id="246191.SAMN05660337_0956"/>
<dbReference type="Gene3D" id="3.90.550.10">
    <property type="entry name" value="Spore Coat Polysaccharide Biosynthesis Protein SpsA, Chain A"/>
    <property type="match status" value="1"/>
</dbReference>
<comment type="caution">
    <text evidence="13">Lacks conserved residue(s) required for the propagation of feature annotation.</text>
</comment>
<keyword evidence="9 13" id="KW-0479">Metal-binding</keyword>
<dbReference type="Pfam" id="PF02542">
    <property type="entry name" value="YgbB"/>
    <property type="match status" value="1"/>
</dbReference>
<keyword evidence="11 13" id="KW-0456">Lyase</keyword>
<name>A0A1G9D8L6_9BACT</name>
<dbReference type="GO" id="GO:0046872">
    <property type="term" value="F:metal ion binding"/>
    <property type="evidence" value="ECO:0007669"/>
    <property type="project" value="UniProtKB-KW"/>
</dbReference>
<accession>A0A1G9D8L6</accession>
<dbReference type="PROSITE" id="PS01295">
    <property type="entry name" value="ISPD"/>
    <property type="match status" value="1"/>
</dbReference>
<evidence type="ECO:0000256" key="1">
    <source>
        <dbReference type="ARBA" id="ARBA00000200"/>
    </source>
</evidence>
<evidence type="ECO:0000256" key="2">
    <source>
        <dbReference type="ARBA" id="ARBA00001282"/>
    </source>
</evidence>
<evidence type="ECO:0000256" key="9">
    <source>
        <dbReference type="ARBA" id="ARBA00022723"/>
    </source>
</evidence>
<evidence type="ECO:0000256" key="8">
    <source>
        <dbReference type="ARBA" id="ARBA00022695"/>
    </source>
</evidence>
<dbReference type="InterPro" id="IPR034683">
    <property type="entry name" value="IspD/TarI"/>
</dbReference>
<keyword evidence="16" id="KW-1185">Reference proteome</keyword>
<evidence type="ECO:0000259" key="14">
    <source>
        <dbReference type="Pfam" id="PF02542"/>
    </source>
</evidence>
<dbReference type="PANTHER" id="PTHR43181">
    <property type="entry name" value="2-C-METHYL-D-ERYTHRITOL 2,4-CYCLODIPHOSPHATE SYNTHASE, CHLOROPLASTIC"/>
    <property type="match status" value="1"/>
</dbReference>
<dbReference type="InterPro" id="IPR001228">
    <property type="entry name" value="IspD"/>
</dbReference>
<dbReference type="InterPro" id="IPR018294">
    <property type="entry name" value="ISPD_synthase_CS"/>
</dbReference>
<dbReference type="Pfam" id="PF01128">
    <property type="entry name" value="IspD"/>
    <property type="match status" value="1"/>
</dbReference>
<evidence type="ECO:0000313" key="16">
    <source>
        <dbReference type="Proteomes" id="UP000199053"/>
    </source>
</evidence>
<comment type="catalytic activity">
    <reaction evidence="1 13">
        <text>4-CDP-2-C-methyl-D-erythritol 2-phosphate = 2-C-methyl-D-erythritol 2,4-cyclic diphosphate + CMP</text>
        <dbReference type="Rhea" id="RHEA:23864"/>
        <dbReference type="ChEBI" id="CHEBI:57919"/>
        <dbReference type="ChEBI" id="CHEBI:58483"/>
        <dbReference type="ChEBI" id="CHEBI:60377"/>
        <dbReference type="EC" id="4.6.1.12"/>
    </reaction>
</comment>
<evidence type="ECO:0000256" key="5">
    <source>
        <dbReference type="ARBA" id="ARBA00004787"/>
    </source>
</evidence>
<dbReference type="GO" id="GO:0016114">
    <property type="term" value="P:terpenoid biosynthetic process"/>
    <property type="evidence" value="ECO:0007669"/>
    <property type="project" value="InterPro"/>
</dbReference>
<dbReference type="CDD" id="cd02516">
    <property type="entry name" value="CDP-ME_synthetase"/>
    <property type="match status" value="1"/>
</dbReference>
<dbReference type="NCBIfam" id="TIGR00151">
    <property type="entry name" value="ispF"/>
    <property type="match status" value="1"/>
</dbReference>
<feature type="site" description="Positions MEP for the nucleophilic attack" evidence="13">
    <location>
        <position position="231"/>
    </location>
</feature>
<dbReference type="EMBL" id="FNGA01000001">
    <property type="protein sequence ID" value="SDK60268.1"/>
    <property type="molecule type" value="Genomic_DNA"/>
</dbReference>
<comment type="cofactor">
    <cofactor evidence="3 13">
        <name>a divalent metal cation</name>
        <dbReference type="ChEBI" id="CHEBI:60240"/>
    </cofactor>
</comment>
<dbReference type="NCBIfam" id="TIGR00453">
    <property type="entry name" value="ispD"/>
    <property type="match status" value="1"/>
</dbReference>
<comment type="similarity">
    <text evidence="13">In the N-terminal section; belongs to the IspD/TarI cytidylyltransferase family. IspD subfamily.</text>
</comment>
<dbReference type="Gene3D" id="3.30.1330.50">
    <property type="entry name" value="2-C-methyl-D-erythritol 2,4-cyclodiphosphate synthase"/>
    <property type="match status" value="1"/>
</dbReference>
<feature type="binding site" evidence="13">
    <location>
        <begin position="282"/>
        <end position="283"/>
    </location>
    <ligand>
        <name>4-CDP-2-C-methyl-D-erythritol 2-phosphate</name>
        <dbReference type="ChEBI" id="CHEBI:57919"/>
    </ligand>
</feature>
<gene>
    <name evidence="13" type="primary">ispDF</name>
    <name evidence="15" type="ORF">SAMN05660337_0956</name>
</gene>
<keyword evidence="8 13" id="KW-0548">Nucleotidyltransferase</keyword>
<evidence type="ECO:0000256" key="12">
    <source>
        <dbReference type="ARBA" id="ARBA00023268"/>
    </source>
</evidence>
<dbReference type="EC" id="4.6.1.12" evidence="13"/>
<evidence type="ECO:0000256" key="13">
    <source>
        <dbReference type="HAMAP-Rule" id="MF_01520"/>
    </source>
</evidence>
<feature type="domain" description="2-C-methyl-D-erythritol 2,4-cyclodiphosphate synthase" evidence="14">
    <location>
        <begin position="251"/>
        <end position="401"/>
    </location>
</feature>
<dbReference type="InterPro" id="IPR029044">
    <property type="entry name" value="Nucleotide-diphossugar_trans"/>
</dbReference>
<dbReference type="Proteomes" id="UP000199053">
    <property type="component" value="Unassembled WGS sequence"/>
</dbReference>
<keyword evidence="12 13" id="KW-0511">Multifunctional enzyme</keyword>
<dbReference type="GO" id="GO:0008685">
    <property type="term" value="F:2-C-methyl-D-erythritol 2,4-cyclodiphosphate synthase activity"/>
    <property type="evidence" value="ECO:0007669"/>
    <property type="project" value="UniProtKB-UniRule"/>
</dbReference>
<comment type="similarity">
    <text evidence="13">In the C-terminal section; belongs to the IspF family.</text>
</comment>
<dbReference type="PANTHER" id="PTHR43181:SF1">
    <property type="entry name" value="2-C-METHYL-D-ERYTHRITOL 2,4-CYCLODIPHOSPHATE SYNTHASE, CHLOROPLASTIC"/>
    <property type="match status" value="1"/>
</dbReference>
<feature type="site" description="Transition state stabilizer" evidence="13">
    <location>
        <position position="282"/>
    </location>
</feature>
<dbReference type="HAMAP" id="MF_01520">
    <property type="entry name" value="IspDF"/>
    <property type="match status" value="1"/>
</dbReference>
<feature type="binding site" evidence="13">
    <location>
        <begin position="380"/>
        <end position="383"/>
    </location>
    <ligand>
        <name>4-CDP-2-C-methyl-D-erythritol 2-phosphate</name>
        <dbReference type="ChEBI" id="CHEBI:57919"/>
    </ligand>
</feature>
<comment type="catalytic activity">
    <reaction evidence="2 13">
        <text>2-C-methyl-D-erythritol 4-phosphate + CTP + H(+) = 4-CDP-2-C-methyl-D-erythritol + diphosphate</text>
        <dbReference type="Rhea" id="RHEA:13429"/>
        <dbReference type="ChEBI" id="CHEBI:15378"/>
        <dbReference type="ChEBI" id="CHEBI:33019"/>
        <dbReference type="ChEBI" id="CHEBI:37563"/>
        <dbReference type="ChEBI" id="CHEBI:57823"/>
        <dbReference type="ChEBI" id="CHEBI:58262"/>
        <dbReference type="EC" id="2.7.7.60"/>
    </reaction>
</comment>
<feature type="region of interest" description="2-C-methyl-D-erythritol 2,4-cyclodiphosphate synthase" evidence="13">
    <location>
        <begin position="250"/>
        <end position="409"/>
    </location>
</feature>
<dbReference type="UniPathway" id="UPA00056">
    <property type="reaction ID" value="UER00093"/>
</dbReference>
<dbReference type="GO" id="GO:0050518">
    <property type="term" value="F:2-C-methyl-D-erythritol 4-phosphate cytidylyltransferase activity"/>
    <property type="evidence" value="ECO:0007669"/>
    <property type="project" value="UniProtKB-UniRule"/>
</dbReference>
<dbReference type="FunFam" id="3.90.550.10:FF:000003">
    <property type="entry name" value="2-C-methyl-D-erythritol 4-phosphate cytidylyltransferase"/>
    <property type="match status" value="1"/>
</dbReference>
<dbReference type="SUPFAM" id="SSF53448">
    <property type="entry name" value="Nucleotide-diphospho-sugar transferases"/>
    <property type="match status" value="1"/>
</dbReference>
<dbReference type="OrthoDB" id="9804336at2"/>
<dbReference type="HAMAP" id="MF_00107">
    <property type="entry name" value="IspF"/>
    <property type="match status" value="1"/>
</dbReference>
<feature type="binding site" evidence="13">
    <location>
        <position position="256"/>
    </location>
    <ligand>
        <name>a divalent metal cation</name>
        <dbReference type="ChEBI" id="CHEBI:60240"/>
    </ligand>
</feature>
<evidence type="ECO:0000256" key="3">
    <source>
        <dbReference type="ARBA" id="ARBA00001968"/>
    </source>
</evidence>
<feature type="site" description="Positions MEP for the nucleophilic attack" evidence="13">
    <location>
        <position position="165"/>
    </location>
</feature>
<dbReference type="RefSeq" id="WP_092158713.1">
    <property type="nucleotide sequence ID" value="NZ_FNGA01000001.1"/>
</dbReference>
<evidence type="ECO:0000256" key="6">
    <source>
        <dbReference type="ARBA" id="ARBA00009789"/>
    </source>
</evidence>
<dbReference type="InterPro" id="IPR026596">
    <property type="entry name" value="IspD/F"/>
</dbReference>
<dbReference type="AlphaFoldDB" id="A0A1G9D8L6"/>
<feature type="binding site" evidence="13">
    <location>
        <position position="387"/>
    </location>
    <ligand>
        <name>4-CDP-2-C-methyl-D-erythritol 2-phosphate</name>
        <dbReference type="ChEBI" id="CHEBI:57919"/>
    </ligand>
</feature>
<evidence type="ECO:0000256" key="7">
    <source>
        <dbReference type="ARBA" id="ARBA00022679"/>
    </source>
</evidence>
<dbReference type="InterPro" id="IPR036571">
    <property type="entry name" value="MECDP_synthase_sf"/>
</dbReference>
<sequence length="409" mass="43375">MSASGEVWAVILAAGSGTRLAASVGGVKKQFLLWKGFPLFWHSAITFSNTPRISGIVFVFPPDQVEEMKTVVSELDGSDSLGLPFKVVAGGARRQDSVFNGLSVLSARCEHVLVHDSARPFASGPLVSNIIDMLKDGLPAVIPAVEVTDTIKEVDGDIVKQTLVRSNLRAVQTPQGFSLPVLIAAHKMADENKWDVTDDASMVEMFGVEMLGAEMSKVKVHICAGEETNVKITNPEDLAKLEEKVQPVPCVGWGYDVHRYGPGRPMVIGGVPIPGGPEVIAHSDGDVLLHALADAILGLFGGGDIGFHFPDTSAACENMSSGIIVTEVLAKADEAGVEIVHVDLTVIAQIPKLSPHRNLIQKNIASLMGLDKSQVNVKATTEEKLGFTGEKKGIKAVAAVTGLKRVIKG</sequence>
<dbReference type="PROSITE" id="PS01350">
    <property type="entry name" value="ISPF"/>
    <property type="match status" value="1"/>
</dbReference>
<comment type="similarity">
    <text evidence="6">Belongs to the IspD/TarI cytidylyltransferase family. IspD subfamily.</text>
</comment>
<keyword evidence="10 13" id="KW-0414">Isoprene biosynthesis</keyword>
<keyword evidence="7 13" id="KW-0808">Transferase</keyword>
<evidence type="ECO:0000313" key="15">
    <source>
        <dbReference type="EMBL" id="SDK60268.1"/>
    </source>
</evidence>
<proteinExistence type="inferred from homology"/>
<dbReference type="EC" id="2.7.7.60" evidence="13"/>
<evidence type="ECO:0000256" key="4">
    <source>
        <dbReference type="ARBA" id="ARBA00004709"/>
    </source>
</evidence>
<feature type="site" description="Transition state stabilizer" evidence="13">
    <location>
        <position position="19"/>
    </location>
</feature>
<feature type="binding site" evidence="13">
    <location>
        <begin position="256"/>
        <end position="258"/>
    </location>
    <ligand>
        <name>4-CDP-2-C-methyl-D-erythritol 2-phosphate</name>
        <dbReference type="ChEBI" id="CHEBI:57919"/>
    </ligand>
</feature>
<feature type="region of interest" description="2-C-methyl-D-erythritol 4-phosphate cytidylyltransferase" evidence="13">
    <location>
        <begin position="1"/>
        <end position="249"/>
    </location>
</feature>
<organism evidence="15 16">
    <name type="scientific">Maridesulfovibrio ferrireducens</name>
    <dbReference type="NCBI Taxonomy" id="246191"/>
    <lineage>
        <taxon>Bacteria</taxon>
        <taxon>Pseudomonadati</taxon>
        <taxon>Thermodesulfobacteriota</taxon>
        <taxon>Desulfovibrionia</taxon>
        <taxon>Desulfovibrionales</taxon>
        <taxon>Desulfovibrionaceae</taxon>
        <taxon>Maridesulfovibrio</taxon>
    </lineage>
</organism>
<dbReference type="CDD" id="cd00554">
    <property type="entry name" value="MECDP_synthase"/>
    <property type="match status" value="1"/>
</dbReference>
<feature type="binding site" evidence="13">
    <location>
        <position position="290"/>
    </location>
    <ligand>
        <name>a divalent metal cation</name>
        <dbReference type="ChEBI" id="CHEBI:60240"/>
    </ligand>
</feature>
<protein>
    <recommendedName>
        <fullName evidence="13">Bifunctional enzyme IspD/IspF</fullName>
    </recommendedName>
    <domain>
        <recommendedName>
            <fullName evidence="13">2-C-methyl-D-erythritol 4-phosphate cytidylyltransferase</fullName>
            <ecNumber evidence="13">2.7.7.60</ecNumber>
        </recommendedName>
        <alternativeName>
            <fullName evidence="13">4-diphosphocytidyl-2C-methyl-D-erythritol synthase</fullName>
        </alternativeName>
        <alternativeName>
            <fullName evidence="13">MEP cytidylyltransferase</fullName>
            <shortName evidence="13">MCT</shortName>
        </alternativeName>
    </domain>
    <domain>
        <recommendedName>
            <fullName evidence="13">2-C-methyl-D-erythritol 2,4-cyclodiphosphate synthase</fullName>
            <shortName evidence="13">MECDP-synthase</shortName>
            <shortName evidence="13">MECPP-synthase</shortName>
            <shortName evidence="13">MECPS</shortName>
            <ecNumber evidence="13">4.6.1.12</ecNumber>
        </recommendedName>
    </domain>
</protein>
<dbReference type="SUPFAM" id="SSF69765">
    <property type="entry name" value="IpsF-like"/>
    <property type="match status" value="1"/>
</dbReference>